<dbReference type="InterPro" id="IPR003593">
    <property type="entry name" value="AAA+_ATPase"/>
</dbReference>
<dbReference type="GO" id="GO:0005886">
    <property type="term" value="C:plasma membrane"/>
    <property type="evidence" value="ECO:0007669"/>
    <property type="project" value="UniProtKB-SubCell"/>
</dbReference>
<keyword evidence="7 8" id="KW-0472">Membrane</keyword>
<evidence type="ECO:0000313" key="12">
    <source>
        <dbReference type="Proteomes" id="UP000629098"/>
    </source>
</evidence>
<accession>A0A8J7CIC3</accession>
<evidence type="ECO:0000256" key="5">
    <source>
        <dbReference type="ARBA" id="ARBA00022840"/>
    </source>
</evidence>
<keyword evidence="6 8" id="KW-1133">Transmembrane helix</keyword>
<feature type="transmembrane region" description="Helical" evidence="8">
    <location>
        <begin position="70"/>
        <end position="88"/>
    </location>
</feature>
<reference evidence="11" key="1">
    <citation type="submission" date="2020-09" db="EMBL/GenBank/DDBJ databases">
        <title>Iningainema tapete sp. nov. (Scytonemataceae, Cyanobacteria) from greenhouses in central Florida (USA) produces two types of nodularin with biosynthetic potential for microcystin-LR and anabaenopeptins.</title>
        <authorList>
            <person name="Berthold D.E."/>
            <person name="Lefler F.W."/>
            <person name="Huang I.-S."/>
            <person name="Abdulla H."/>
            <person name="Zimba P.V."/>
            <person name="Laughinghouse H.D. IV."/>
        </authorList>
    </citation>
    <scope>NUCLEOTIDE SEQUENCE</scope>
    <source>
        <strain evidence="11">BLCCT55</strain>
    </source>
</reference>
<dbReference type="InterPro" id="IPR039421">
    <property type="entry name" value="Type_1_exporter"/>
</dbReference>
<evidence type="ECO:0000256" key="8">
    <source>
        <dbReference type="SAM" id="Phobius"/>
    </source>
</evidence>
<protein>
    <submittedName>
        <fullName evidence="11">ABC transporter ATP-binding protein</fullName>
    </submittedName>
</protein>
<evidence type="ECO:0000256" key="3">
    <source>
        <dbReference type="ARBA" id="ARBA00022692"/>
    </source>
</evidence>
<evidence type="ECO:0000256" key="7">
    <source>
        <dbReference type="ARBA" id="ARBA00023136"/>
    </source>
</evidence>
<proteinExistence type="predicted"/>
<dbReference type="Gene3D" id="1.20.1560.10">
    <property type="entry name" value="ABC transporter type 1, transmembrane domain"/>
    <property type="match status" value="1"/>
</dbReference>
<dbReference type="AlphaFoldDB" id="A0A8J7CIC3"/>
<dbReference type="EMBL" id="JACXAE010000134">
    <property type="protein sequence ID" value="MBD2778875.1"/>
    <property type="molecule type" value="Genomic_DNA"/>
</dbReference>
<dbReference type="GO" id="GO:0015421">
    <property type="term" value="F:ABC-type oligopeptide transporter activity"/>
    <property type="evidence" value="ECO:0007669"/>
    <property type="project" value="TreeGrafter"/>
</dbReference>
<dbReference type="Gene3D" id="3.40.50.300">
    <property type="entry name" value="P-loop containing nucleotide triphosphate hydrolases"/>
    <property type="match status" value="1"/>
</dbReference>
<dbReference type="InterPro" id="IPR017871">
    <property type="entry name" value="ABC_transporter-like_CS"/>
</dbReference>
<feature type="domain" description="ABC transporter" evidence="9">
    <location>
        <begin position="350"/>
        <end position="584"/>
    </location>
</feature>
<evidence type="ECO:0000256" key="4">
    <source>
        <dbReference type="ARBA" id="ARBA00022741"/>
    </source>
</evidence>
<evidence type="ECO:0000259" key="10">
    <source>
        <dbReference type="PROSITE" id="PS50929"/>
    </source>
</evidence>
<feature type="domain" description="ABC transmembrane type-1" evidence="10">
    <location>
        <begin position="34"/>
        <end position="316"/>
    </location>
</feature>
<dbReference type="InterPro" id="IPR003439">
    <property type="entry name" value="ABC_transporter-like_ATP-bd"/>
</dbReference>
<keyword evidence="3 8" id="KW-0812">Transmembrane</keyword>
<keyword evidence="2" id="KW-0813">Transport</keyword>
<comment type="caution">
    <text evidence="11">The sequence shown here is derived from an EMBL/GenBank/DDBJ whole genome shotgun (WGS) entry which is preliminary data.</text>
</comment>
<dbReference type="FunFam" id="3.40.50.300:FF:000287">
    <property type="entry name" value="Multidrug ABC transporter ATP-binding protein"/>
    <property type="match status" value="1"/>
</dbReference>
<dbReference type="InterPro" id="IPR036640">
    <property type="entry name" value="ABC1_TM_sf"/>
</dbReference>
<dbReference type="GO" id="GO:0016887">
    <property type="term" value="F:ATP hydrolysis activity"/>
    <property type="evidence" value="ECO:0007669"/>
    <property type="project" value="InterPro"/>
</dbReference>
<dbReference type="Proteomes" id="UP000629098">
    <property type="component" value="Unassembled WGS sequence"/>
</dbReference>
<evidence type="ECO:0000256" key="6">
    <source>
        <dbReference type="ARBA" id="ARBA00022989"/>
    </source>
</evidence>
<keyword evidence="12" id="KW-1185">Reference proteome</keyword>
<dbReference type="PROSITE" id="PS50893">
    <property type="entry name" value="ABC_TRANSPORTER_2"/>
    <property type="match status" value="1"/>
</dbReference>
<dbReference type="PANTHER" id="PTHR43394">
    <property type="entry name" value="ATP-DEPENDENT PERMEASE MDL1, MITOCHONDRIAL"/>
    <property type="match status" value="1"/>
</dbReference>
<keyword evidence="5 11" id="KW-0067">ATP-binding</keyword>
<feature type="transmembrane region" description="Helical" evidence="8">
    <location>
        <begin position="175"/>
        <end position="195"/>
    </location>
</feature>
<dbReference type="RefSeq" id="WP_190839053.1">
    <property type="nucleotide sequence ID" value="NZ_CAWPPI010000134.1"/>
</dbReference>
<dbReference type="SMART" id="SM00382">
    <property type="entry name" value="AAA"/>
    <property type="match status" value="1"/>
</dbReference>
<dbReference type="Pfam" id="PF00005">
    <property type="entry name" value="ABC_tran"/>
    <property type="match status" value="1"/>
</dbReference>
<dbReference type="GO" id="GO:0005524">
    <property type="term" value="F:ATP binding"/>
    <property type="evidence" value="ECO:0007669"/>
    <property type="project" value="UniProtKB-KW"/>
</dbReference>
<dbReference type="PROSITE" id="PS50929">
    <property type="entry name" value="ABC_TM1F"/>
    <property type="match status" value="1"/>
</dbReference>
<dbReference type="SUPFAM" id="SSF90123">
    <property type="entry name" value="ABC transporter transmembrane region"/>
    <property type="match status" value="1"/>
</dbReference>
<keyword evidence="4" id="KW-0547">Nucleotide-binding</keyword>
<evidence type="ECO:0000256" key="1">
    <source>
        <dbReference type="ARBA" id="ARBA00004651"/>
    </source>
</evidence>
<comment type="subcellular location">
    <subcellularLocation>
        <location evidence="1">Cell membrane</location>
        <topology evidence="1">Multi-pass membrane protein</topology>
    </subcellularLocation>
</comment>
<sequence length="592" mass="64727">MLNKNIELSNPTSPPYSILRRFLQYFRPYSQDILITSGLVIASAACLATGPFLVGWSIDNLITRGNWRGLMQMLIVLTIVYTTGSFIIRSQIRQIGWIMQRLLAQLRSDIFTKIQSLPLGFFDRSQAGDLMSRLLNDVSTVEQTFGVAIAQIIGSIFSLIGIIIAMITLNLELGLVSNLVVPLMIFATGLFATWARTKFRETREAIGQLSARLEEDLNSVREAQAFNRIQVNIQQFDALNAANRDANVQAVAITSAFLPSIDFLNTVGTAGVLAYGGYLAVKGAATVGTVTSFLIYVQQFFQPIQVLSQFYTQAQSALAGLERIFLLLDEPALLQDAPDAIEMPPIQGEVKFEDVRFGYSFNQLALNGVNFHAKPGQMIALVGATGAGKSTIINLILRFYDVLDGAITIDGIDIRRVTQASLRRQIGIVLQDTILLSGTVAENIAFGRKDATQAEIELAAQVANIHEFITSLPQGYATLLGEQGTSLSQGQQQLLSIARAVLINPRILILDEATSSIDTRTEALVQEALARLLKERTSFVIAHRLSTVTKADQVLVVEQGKIVERGTHAELIAQQGVYANLYGLQFGITPTS</sequence>
<dbReference type="Pfam" id="PF00664">
    <property type="entry name" value="ABC_membrane"/>
    <property type="match status" value="1"/>
</dbReference>
<feature type="transmembrane region" description="Helical" evidence="8">
    <location>
        <begin position="145"/>
        <end position="169"/>
    </location>
</feature>
<dbReference type="CDD" id="cd18545">
    <property type="entry name" value="ABC_6TM_YknV_like"/>
    <property type="match status" value="1"/>
</dbReference>
<organism evidence="11 12">
    <name type="scientific">Iningainema tapete BLCC-T55</name>
    <dbReference type="NCBI Taxonomy" id="2748662"/>
    <lineage>
        <taxon>Bacteria</taxon>
        <taxon>Bacillati</taxon>
        <taxon>Cyanobacteriota</taxon>
        <taxon>Cyanophyceae</taxon>
        <taxon>Nostocales</taxon>
        <taxon>Scytonemataceae</taxon>
        <taxon>Iningainema tapete</taxon>
    </lineage>
</organism>
<evidence type="ECO:0000259" key="9">
    <source>
        <dbReference type="PROSITE" id="PS50893"/>
    </source>
</evidence>
<name>A0A8J7CIC3_9CYAN</name>
<evidence type="ECO:0000256" key="2">
    <source>
        <dbReference type="ARBA" id="ARBA00022448"/>
    </source>
</evidence>
<dbReference type="InterPro" id="IPR027417">
    <property type="entry name" value="P-loop_NTPase"/>
</dbReference>
<dbReference type="PANTHER" id="PTHR43394:SF1">
    <property type="entry name" value="ATP-BINDING CASSETTE SUB-FAMILY B MEMBER 10, MITOCHONDRIAL"/>
    <property type="match status" value="1"/>
</dbReference>
<dbReference type="SUPFAM" id="SSF52540">
    <property type="entry name" value="P-loop containing nucleoside triphosphate hydrolases"/>
    <property type="match status" value="1"/>
</dbReference>
<dbReference type="PROSITE" id="PS00211">
    <property type="entry name" value="ABC_TRANSPORTER_1"/>
    <property type="match status" value="1"/>
</dbReference>
<gene>
    <name evidence="11" type="ORF">ICL16_44240</name>
</gene>
<evidence type="ECO:0000313" key="11">
    <source>
        <dbReference type="EMBL" id="MBD2778875.1"/>
    </source>
</evidence>
<feature type="transmembrane region" description="Helical" evidence="8">
    <location>
        <begin position="33"/>
        <end position="58"/>
    </location>
</feature>
<dbReference type="InterPro" id="IPR011527">
    <property type="entry name" value="ABC1_TM_dom"/>
</dbReference>